<accession>B0DJ90</accession>
<dbReference type="EMBL" id="DS547113">
    <property type="protein sequence ID" value="EDR05480.1"/>
    <property type="molecule type" value="Genomic_DNA"/>
</dbReference>
<dbReference type="GeneID" id="6079481"/>
<dbReference type="HOGENOM" id="CLU_1503678_0_0_1"/>
<keyword evidence="2" id="KW-1185">Reference proteome</keyword>
<dbReference type="Proteomes" id="UP000001194">
    <property type="component" value="Unassembled WGS sequence"/>
</dbReference>
<name>B0DJ90_LACBS</name>
<sequence length="179" mass="20859">MADNRYVSVWLNGMEERQARWYLKEGIPCFMSREVSSTRGDLILMDTARSFDPSWIWPVILPNDDDQEQPKEVVDYKPPPLTMVVIDTDRIPWIKPPLVQKAEQSLPGTLLIYGKHVRNLWSNTIENTFYEVSLKKVIDYGTHSMFDRERRWQILFLRSPKAPPGLCHTPQNIFPMAGP</sequence>
<dbReference type="RefSeq" id="XP_001884038.1">
    <property type="nucleotide sequence ID" value="XM_001884003.1"/>
</dbReference>
<gene>
    <name evidence="1" type="ORF">LACBIDRAFT_329791</name>
</gene>
<evidence type="ECO:0000313" key="1">
    <source>
        <dbReference type="EMBL" id="EDR05480.1"/>
    </source>
</evidence>
<dbReference type="InParanoid" id="B0DJ90"/>
<evidence type="ECO:0000313" key="2">
    <source>
        <dbReference type="Proteomes" id="UP000001194"/>
    </source>
</evidence>
<reference evidence="1 2" key="1">
    <citation type="journal article" date="2008" name="Nature">
        <title>The genome of Laccaria bicolor provides insights into mycorrhizal symbiosis.</title>
        <authorList>
            <person name="Martin F."/>
            <person name="Aerts A."/>
            <person name="Ahren D."/>
            <person name="Brun A."/>
            <person name="Danchin E.G.J."/>
            <person name="Duchaussoy F."/>
            <person name="Gibon J."/>
            <person name="Kohler A."/>
            <person name="Lindquist E."/>
            <person name="Pereda V."/>
            <person name="Salamov A."/>
            <person name="Shapiro H.J."/>
            <person name="Wuyts J."/>
            <person name="Blaudez D."/>
            <person name="Buee M."/>
            <person name="Brokstein P."/>
            <person name="Canbaeck B."/>
            <person name="Cohen D."/>
            <person name="Courty P.E."/>
            <person name="Coutinho P.M."/>
            <person name="Delaruelle C."/>
            <person name="Detter J.C."/>
            <person name="Deveau A."/>
            <person name="DiFazio S."/>
            <person name="Duplessis S."/>
            <person name="Fraissinet-Tachet L."/>
            <person name="Lucic E."/>
            <person name="Frey-Klett P."/>
            <person name="Fourrey C."/>
            <person name="Feussner I."/>
            <person name="Gay G."/>
            <person name="Grimwood J."/>
            <person name="Hoegger P.J."/>
            <person name="Jain P."/>
            <person name="Kilaru S."/>
            <person name="Labbe J."/>
            <person name="Lin Y.C."/>
            <person name="Legue V."/>
            <person name="Le Tacon F."/>
            <person name="Marmeisse R."/>
            <person name="Melayah D."/>
            <person name="Montanini B."/>
            <person name="Muratet M."/>
            <person name="Nehls U."/>
            <person name="Niculita-Hirzel H."/>
            <person name="Oudot-Le Secq M.P."/>
            <person name="Peter M."/>
            <person name="Quesneville H."/>
            <person name="Rajashekar B."/>
            <person name="Reich M."/>
            <person name="Rouhier N."/>
            <person name="Schmutz J."/>
            <person name="Yin T."/>
            <person name="Chalot M."/>
            <person name="Henrissat B."/>
            <person name="Kuees U."/>
            <person name="Lucas S."/>
            <person name="Van de Peer Y."/>
            <person name="Podila G.K."/>
            <person name="Polle A."/>
            <person name="Pukkila P.J."/>
            <person name="Richardson P.M."/>
            <person name="Rouze P."/>
            <person name="Sanders I.R."/>
            <person name="Stajich J.E."/>
            <person name="Tunlid A."/>
            <person name="Tuskan G."/>
            <person name="Grigoriev I.V."/>
        </authorList>
    </citation>
    <scope>NUCLEOTIDE SEQUENCE [LARGE SCALE GENOMIC DNA]</scope>
    <source>
        <strain evidence="2">S238N-H82 / ATCC MYA-4686</strain>
    </source>
</reference>
<protein>
    <submittedName>
        <fullName evidence="1">Predicted protein</fullName>
    </submittedName>
</protein>
<dbReference type="AlphaFoldDB" id="B0DJ90"/>
<organism evidence="2">
    <name type="scientific">Laccaria bicolor (strain S238N-H82 / ATCC MYA-4686)</name>
    <name type="common">Bicoloured deceiver</name>
    <name type="synonym">Laccaria laccata var. bicolor</name>
    <dbReference type="NCBI Taxonomy" id="486041"/>
    <lineage>
        <taxon>Eukaryota</taxon>
        <taxon>Fungi</taxon>
        <taxon>Dikarya</taxon>
        <taxon>Basidiomycota</taxon>
        <taxon>Agaricomycotina</taxon>
        <taxon>Agaricomycetes</taxon>
        <taxon>Agaricomycetidae</taxon>
        <taxon>Agaricales</taxon>
        <taxon>Agaricineae</taxon>
        <taxon>Hydnangiaceae</taxon>
        <taxon>Laccaria</taxon>
    </lineage>
</organism>
<dbReference type="KEGG" id="lbc:LACBIDRAFT_329791"/>
<proteinExistence type="predicted"/>